<evidence type="ECO:0000256" key="6">
    <source>
        <dbReference type="SAM" id="Phobius"/>
    </source>
</evidence>
<gene>
    <name evidence="7" type="ORF">UFOPK3268_00093</name>
</gene>
<dbReference type="Gene3D" id="1.20.1740.10">
    <property type="entry name" value="Amino acid/polyamine transporter I"/>
    <property type="match status" value="1"/>
</dbReference>
<feature type="transmembrane region" description="Helical" evidence="6">
    <location>
        <begin position="392"/>
        <end position="419"/>
    </location>
</feature>
<feature type="transmembrane region" description="Helical" evidence="6">
    <location>
        <begin position="358"/>
        <end position="380"/>
    </location>
</feature>
<feature type="transmembrane region" description="Helical" evidence="6">
    <location>
        <begin position="431"/>
        <end position="453"/>
    </location>
</feature>
<reference evidence="7" key="1">
    <citation type="submission" date="2020-05" db="EMBL/GenBank/DDBJ databases">
        <authorList>
            <person name="Chiriac C."/>
            <person name="Salcher M."/>
            <person name="Ghai R."/>
            <person name="Kavagutti S V."/>
        </authorList>
    </citation>
    <scope>NUCLEOTIDE SEQUENCE</scope>
</reference>
<dbReference type="Pfam" id="PF13520">
    <property type="entry name" value="AA_permease_2"/>
    <property type="match status" value="1"/>
</dbReference>
<dbReference type="PANTHER" id="PTHR42770:SF7">
    <property type="entry name" value="MEMBRANE PROTEIN"/>
    <property type="match status" value="1"/>
</dbReference>
<feature type="transmembrane region" description="Helical" evidence="6">
    <location>
        <begin position="210"/>
        <end position="232"/>
    </location>
</feature>
<dbReference type="PANTHER" id="PTHR42770">
    <property type="entry name" value="AMINO ACID TRANSPORTER-RELATED"/>
    <property type="match status" value="1"/>
</dbReference>
<keyword evidence="4 6" id="KW-1133">Transmembrane helix</keyword>
<evidence type="ECO:0000256" key="1">
    <source>
        <dbReference type="ARBA" id="ARBA00004651"/>
    </source>
</evidence>
<dbReference type="AlphaFoldDB" id="A0A6J7BQ68"/>
<accession>A0A6J7BQ68</accession>
<feature type="transmembrane region" description="Helical" evidence="6">
    <location>
        <begin position="285"/>
        <end position="305"/>
    </location>
</feature>
<dbReference type="InterPro" id="IPR002293">
    <property type="entry name" value="AA/rel_permease1"/>
</dbReference>
<dbReference type="GO" id="GO:0005886">
    <property type="term" value="C:plasma membrane"/>
    <property type="evidence" value="ECO:0007669"/>
    <property type="project" value="UniProtKB-SubCell"/>
</dbReference>
<dbReference type="EMBL" id="CAFBIZ010000006">
    <property type="protein sequence ID" value="CAB4846149.1"/>
    <property type="molecule type" value="Genomic_DNA"/>
</dbReference>
<evidence type="ECO:0000256" key="5">
    <source>
        <dbReference type="ARBA" id="ARBA00023136"/>
    </source>
</evidence>
<keyword evidence="2" id="KW-1003">Cell membrane</keyword>
<proteinExistence type="predicted"/>
<comment type="subcellular location">
    <subcellularLocation>
        <location evidence="1">Cell membrane</location>
        <topology evidence="1">Multi-pass membrane protein</topology>
    </subcellularLocation>
</comment>
<evidence type="ECO:0000313" key="7">
    <source>
        <dbReference type="EMBL" id="CAB4846149.1"/>
    </source>
</evidence>
<protein>
    <submittedName>
        <fullName evidence="7">Unannotated protein</fullName>
    </submittedName>
</protein>
<keyword evidence="3 6" id="KW-0812">Transmembrane</keyword>
<dbReference type="GO" id="GO:0022857">
    <property type="term" value="F:transmembrane transporter activity"/>
    <property type="evidence" value="ECO:0007669"/>
    <property type="project" value="InterPro"/>
</dbReference>
<name>A0A6J7BQ68_9ZZZZ</name>
<evidence type="ECO:0000256" key="3">
    <source>
        <dbReference type="ARBA" id="ARBA00022692"/>
    </source>
</evidence>
<evidence type="ECO:0000256" key="2">
    <source>
        <dbReference type="ARBA" id="ARBA00022475"/>
    </source>
</evidence>
<feature type="transmembrane region" description="Helical" evidence="6">
    <location>
        <begin position="34"/>
        <end position="54"/>
    </location>
</feature>
<organism evidence="7">
    <name type="scientific">freshwater metagenome</name>
    <dbReference type="NCBI Taxonomy" id="449393"/>
    <lineage>
        <taxon>unclassified sequences</taxon>
        <taxon>metagenomes</taxon>
        <taxon>ecological metagenomes</taxon>
    </lineage>
</organism>
<feature type="transmembrane region" description="Helical" evidence="6">
    <location>
        <begin position="167"/>
        <end position="190"/>
    </location>
</feature>
<feature type="transmembrane region" description="Helical" evidence="6">
    <location>
        <begin position="103"/>
        <end position="128"/>
    </location>
</feature>
<feature type="transmembrane region" description="Helical" evidence="6">
    <location>
        <begin position="333"/>
        <end position="352"/>
    </location>
</feature>
<dbReference type="InterPro" id="IPR050367">
    <property type="entry name" value="APC_superfamily"/>
</dbReference>
<feature type="transmembrane region" description="Helical" evidence="6">
    <location>
        <begin position="252"/>
        <end position="273"/>
    </location>
</feature>
<sequence>MSEVRPGGSGSAAEVPQMHLRSVKHSFSLRSASALSFATMRPIFIFTVAGGVLLTAGSGAWLAVLLCYALLLLIASVLAELASHWPLEGSVYEWTRQLIGPRSGLIVGWAYLCSYVVFMAAIAYYAALKIFGLFDSSPNRVVAGILALVLILLATLINLAGRVYLKAVAVAAAAISLVGCLIFATVLLIGYRAESLGALFASPADGVHGWAWLSGPFLFVLVTLSVISMRGVELVAEVAEEVRDPERSVPKALVWSVVVAGAVVLYTSAALALAAPDALAGAQKFISLLVVLAYSGALVIFQMAASRTLWITTRDRVLPAHAYFGQLSKGDRLPVRAIIVVGIVAAILPFITSTSASQVLFGTAGAALLLAYLVPILGAARSRMRGTWAPGPWSLGGWGGIAVVLSIIALVGLVLNIIWPRADYYGDGITAWGPIIGLVVIIVLGLIISGWAFRDGGIHTRHFGHTDRDLQRIRLAHGSTCSLCLRTLSEGSEAQWDDSAQALTCIPCDEMTDWIRARPGATDAELSAVFIEAHESYSSIAPPTESTLRRIRAVR</sequence>
<feature type="transmembrane region" description="Helical" evidence="6">
    <location>
        <begin position="140"/>
        <end position="160"/>
    </location>
</feature>
<keyword evidence="5 6" id="KW-0472">Membrane</keyword>
<evidence type="ECO:0000256" key="4">
    <source>
        <dbReference type="ARBA" id="ARBA00022989"/>
    </source>
</evidence>